<dbReference type="AlphaFoldDB" id="A0A859IIT6"/>
<proteinExistence type="predicted"/>
<protein>
    <submittedName>
        <fullName evidence="2">YedE-related selenium metabolism membrane protein</fullName>
    </submittedName>
</protein>
<gene>
    <name evidence="2" type="ORF">FLK62_12595</name>
</gene>
<evidence type="ECO:0000313" key="2">
    <source>
        <dbReference type="EMBL" id="QKY73945.1"/>
    </source>
</evidence>
<evidence type="ECO:0000256" key="1">
    <source>
        <dbReference type="SAM" id="Phobius"/>
    </source>
</evidence>
<feature type="transmembrane region" description="Helical" evidence="1">
    <location>
        <begin position="193"/>
        <end position="211"/>
    </location>
</feature>
<keyword evidence="1" id="KW-0812">Transmembrane</keyword>
<feature type="transmembrane region" description="Helical" evidence="1">
    <location>
        <begin position="159"/>
        <end position="181"/>
    </location>
</feature>
<feature type="transmembrane region" description="Helical" evidence="1">
    <location>
        <begin position="43"/>
        <end position="66"/>
    </location>
</feature>
<dbReference type="Pfam" id="PF04143">
    <property type="entry name" value="Sulf_transp"/>
    <property type="match status" value="1"/>
</dbReference>
<evidence type="ECO:0000313" key="3">
    <source>
        <dbReference type="Proteomes" id="UP000509790"/>
    </source>
</evidence>
<feature type="transmembrane region" description="Helical" evidence="1">
    <location>
        <begin position="86"/>
        <end position="102"/>
    </location>
</feature>
<feature type="transmembrane region" description="Helical" evidence="1">
    <location>
        <begin position="123"/>
        <end position="147"/>
    </location>
</feature>
<dbReference type="Proteomes" id="UP000509790">
    <property type="component" value="Chromosome"/>
</dbReference>
<reference evidence="2 3" key="1">
    <citation type="submission" date="2019-06" db="EMBL/GenBank/DDBJ databases">
        <title>Complete genome sequence of Haemophilus parasuis HPS412.</title>
        <authorList>
            <person name="Yang S."/>
            <person name="Huang C."/>
        </authorList>
    </citation>
    <scope>NUCLEOTIDE SEQUENCE [LARGE SCALE GENOMIC DNA]</scope>
    <source>
        <strain evidence="2 3">HPS412</strain>
    </source>
</reference>
<keyword evidence="1" id="KW-1133">Transmembrane helix</keyword>
<organism evidence="2 3">
    <name type="scientific">Glaesserella parasuis</name>
    <name type="common">Haemophilus parasuis</name>
    <dbReference type="NCBI Taxonomy" id="738"/>
    <lineage>
        <taxon>Bacteria</taxon>
        <taxon>Pseudomonadati</taxon>
        <taxon>Pseudomonadota</taxon>
        <taxon>Gammaproteobacteria</taxon>
        <taxon>Pasteurellales</taxon>
        <taxon>Pasteurellaceae</taxon>
        <taxon>Glaesserella</taxon>
    </lineage>
</organism>
<dbReference type="NCBIfam" id="TIGR04112">
    <property type="entry name" value="seleno_YedE"/>
    <property type="match status" value="1"/>
</dbReference>
<feature type="transmembrane region" description="Helical" evidence="1">
    <location>
        <begin position="12"/>
        <end position="31"/>
    </location>
</feature>
<sequence length="246" mass="26148">MKNILTRPVVAGAALGIVGLLAGVFAGIFFFKRGFSHGKSGEQSTASSIVPIFIVIALFIALITQFRFGENLPIFFSEKAPAAQHANLWLSLGAGVLVGIVMQRSRFCSIGAFRNFILSKDSYLLNGIVALVVCTSITNLMLGQFKLGFEQQPIAHNDVVWNFLSMTLCGLCFSFAGGCPGKQLVHLGEGNNDAALFLVGMLLGAAAAHNFSLAASGTGISTFTPYGVGLRLLFCLYIGFTNKSTH</sequence>
<dbReference type="EMBL" id="CP041334">
    <property type="protein sequence ID" value="QKY73945.1"/>
    <property type="molecule type" value="Genomic_DNA"/>
</dbReference>
<dbReference type="InterPro" id="IPR026366">
    <property type="entry name" value="Seleno_YedE"/>
</dbReference>
<accession>A0A859IIT6</accession>
<dbReference type="InterPro" id="IPR007272">
    <property type="entry name" value="Sulf_transp_TsuA/YedE"/>
</dbReference>
<name>A0A859IIT6_GLAPU</name>
<keyword evidence="1" id="KW-0472">Membrane</keyword>
<feature type="transmembrane region" description="Helical" evidence="1">
    <location>
        <begin position="223"/>
        <end position="240"/>
    </location>
</feature>